<accession>A0A1H9KG74</accession>
<keyword evidence="3" id="KW-1185">Reference proteome</keyword>
<reference evidence="3" key="1">
    <citation type="submission" date="2016-10" db="EMBL/GenBank/DDBJ databases">
        <authorList>
            <person name="Varghese N."/>
            <person name="Submissions S."/>
        </authorList>
    </citation>
    <scope>NUCLEOTIDE SEQUENCE [LARGE SCALE GENOMIC DNA]</scope>
    <source>
        <strain evidence="3">CGMCC 4.6856</strain>
    </source>
</reference>
<dbReference type="EMBL" id="FOFA01000007">
    <property type="protein sequence ID" value="SEQ98122.1"/>
    <property type="molecule type" value="Genomic_DNA"/>
</dbReference>
<feature type="transmembrane region" description="Helical" evidence="1">
    <location>
        <begin position="46"/>
        <end position="67"/>
    </location>
</feature>
<dbReference type="AlphaFoldDB" id="A0A1H9KG74"/>
<gene>
    <name evidence="2" type="ORF">SAMN05421756_107204</name>
</gene>
<evidence type="ECO:0000313" key="2">
    <source>
        <dbReference type="EMBL" id="SEQ98122.1"/>
    </source>
</evidence>
<keyword evidence="1" id="KW-0472">Membrane</keyword>
<sequence>MADADDPDDPGQARRQARRTTAAGIAGVLLIALGVGMSLLDVGGLVAPTVLAILGVGALLAAVVTGAQQIAQAYKRPDDDFWR</sequence>
<dbReference type="RefSeq" id="WP_091183217.1">
    <property type="nucleotide sequence ID" value="NZ_FOFA01000007.1"/>
</dbReference>
<protein>
    <submittedName>
        <fullName evidence="2">Uncharacterized protein</fullName>
    </submittedName>
</protein>
<keyword evidence="1" id="KW-1133">Transmembrane helix</keyword>
<keyword evidence="1" id="KW-0812">Transmembrane</keyword>
<evidence type="ECO:0000256" key="1">
    <source>
        <dbReference type="SAM" id="Phobius"/>
    </source>
</evidence>
<proteinExistence type="predicted"/>
<feature type="transmembrane region" description="Helical" evidence="1">
    <location>
        <begin position="21"/>
        <end position="40"/>
    </location>
</feature>
<dbReference type="STRING" id="1036181.SAMN05421756_107204"/>
<name>A0A1H9KG74_9ACTN</name>
<organism evidence="2 3">
    <name type="scientific">Microlunatus flavus</name>
    <dbReference type="NCBI Taxonomy" id="1036181"/>
    <lineage>
        <taxon>Bacteria</taxon>
        <taxon>Bacillati</taxon>
        <taxon>Actinomycetota</taxon>
        <taxon>Actinomycetes</taxon>
        <taxon>Propionibacteriales</taxon>
        <taxon>Propionibacteriaceae</taxon>
        <taxon>Microlunatus</taxon>
    </lineage>
</organism>
<evidence type="ECO:0000313" key="3">
    <source>
        <dbReference type="Proteomes" id="UP000198504"/>
    </source>
</evidence>
<dbReference type="Proteomes" id="UP000198504">
    <property type="component" value="Unassembled WGS sequence"/>
</dbReference>